<dbReference type="InterPro" id="IPR001589">
    <property type="entry name" value="Actinin_actin-bd_CS"/>
</dbReference>
<dbReference type="Pfam" id="PF00307">
    <property type="entry name" value="CH"/>
    <property type="match status" value="1"/>
</dbReference>
<dbReference type="InterPro" id="IPR036872">
    <property type="entry name" value="CH_dom_sf"/>
</dbReference>
<dbReference type="PROSITE" id="PS00020">
    <property type="entry name" value="ACTININ_2"/>
    <property type="match status" value="1"/>
</dbReference>
<keyword evidence="2" id="KW-0009">Actin-binding</keyword>
<dbReference type="CDD" id="cd21188">
    <property type="entry name" value="CH_PLEC-like_rpt1"/>
    <property type="match status" value="1"/>
</dbReference>
<dbReference type="Proteomes" id="UP000694388">
    <property type="component" value="Unplaced"/>
</dbReference>
<dbReference type="SMART" id="SM00033">
    <property type="entry name" value="CH"/>
    <property type="match status" value="1"/>
</dbReference>
<dbReference type="PROSITE" id="PS00019">
    <property type="entry name" value="ACTININ_1"/>
    <property type="match status" value="1"/>
</dbReference>
<keyword evidence="5" id="KW-1185">Reference proteome</keyword>
<dbReference type="GeneTree" id="ENSGT00940000172488"/>
<evidence type="ECO:0000256" key="2">
    <source>
        <dbReference type="ARBA" id="ARBA00023203"/>
    </source>
</evidence>
<name>A0A8C4R2W4_EPTBU</name>
<evidence type="ECO:0000259" key="3">
    <source>
        <dbReference type="PROSITE" id="PS50021"/>
    </source>
</evidence>
<protein>
    <recommendedName>
        <fullName evidence="3">Calponin-homology (CH) domain-containing protein</fullName>
    </recommendedName>
</protein>
<reference evidence="4" key="2">
    <citation type="submission" date="2025-09" db="UniProtKB">
        <authorList>
            <consortium name="Ensembl"/>
        </authorList>
    </citation>
    <scope>IDENTIFICATION</scope>
</reference>
<dbReference type="SUPFAM" id="SSF47576">
    <property type="entry name" value="Calponin-homology domain, CH-domain"/>
    <property type="match status" value="1"/>
</dbReference>
<dbReference type="FunFam" id="1.10.418.10:FF:000048">
    <property type="entry name" value="Short stop, isoform B"/>
    <property type="match status" value="1"/>
</dbReference>
<organism evidence="4 5">
    <name type="scientific">Eptatretus burgeri</name>
    <name type="common">Inshore hagfish</name>
    <dbReference type="NCBI Taxonomy" id="7764"/>
    <lineage>
        <taxon>Eukaryota</taxon>
        <taxon>Metazoa</taxon>
        <taxon>Chordata</taxon>
        <taxon>Craniata</taxon>
        <taxon>Vertebrata</taxon>
        <taxon>Cyclostomata</taxon>
        <taxon>Myxini</taxon>
        <taxon>Myxiniformes</taxon>
        <taxon>Myxinidae</taxon>
        <taxon>Eptatretinae</taxon>
        <taxon>Eptatretus</taxon>
    </lineage>
</organism>
<sequence length="196" mass="22587">MSSYTTFSKQQNDSFKSMSLGTNLILLHFSRGLHLSSNILNAYERELIQKKTFTKWVNSHLQKAGQQIEDLYRDLRDGHSLISLLEVLSGEKLKRERGKLRVHRLQNVSFALDFLQKRQVKLVNIRSEEIVDGNSKLILGLIWTIILHFQVSEIQVEGQNKKLTAQNDGKLFNAIIHKHRCVVGGKYGDERCSIRN</sequence>
<dbReference type="AlphaFoldDB" id="A0A8C4R2W4"/>
<evidence type="ECO:0000313" key="5">
    <source>
        <dbReference type="Proteomes" id="UP000694388"/>
    </source>
</evidence>
<feature type="domain" description="Calponin-homology (CH)" evidence="3">
    <location>
        <begin position="47"/>
        <end position="150"/>
    </location>
</feature>
<reference evidence="4" key="1">
    <citation type="submission" date="2025-08" db="UniProtKB">
        <authorList>
            <consortium name="Ensembl"/>
        </authorList>
    </citation>
    <scope>IDENTIFICATION</scope>
</reference>
<dbReference type="PANTHER" id="PTHR11915">
    <property type="entry name" value="SPECTRIN/FILAMIN RELATED CYTOSKELETAL PROTEIN"/>
    <property type="match status" value="1"/>
</dbReference>
<dbReference type="InterPro" id="IPR001715">
    <property type="entry name" value="CH_dom"/>
</dbReference>
<evidence type="ECO:0000256" key="1">
    <source>
        <dbReference type="ARBA" id="ARBA00022737"/>
    </source>
</evidence>
<dbReference type="Gene3D" id="1.10.418.10">
    <property type="entry name" value="Calponin-like domain"/>
    <property type="match status" value="1"/>
</dbReference>
<evidence type="ECO:0000313" key="4">
    <source>
        <dbReference type="Ensembl" id="ENSEBUP00000023544.1"/>
    </source>
</evidence>
<dbReference type="Ensembl" id="ENSEBUT00000024120.1">
    <property type="protein sequence ID" value="ENSEBUP00000023544.1"/>
    <property type="gene ID" value="ENSEBUG00000014504.1"/>
</dbReference>
<dbReference type="GO" id="GO:0003779">
    <property type="term" value="F:actin binding"/>
    <property type="evidence" value="ECO:0007669"/>
    <property type="project" value="UniProtKB-KW"/>
</dbReference>
<proteinExistence type="predicted"/>
<keyword evidence="1" id="KW-0677">Repeat</keyword>
<accession>A0A8C4R2W4</accession>
<dbReference type="PROSITE" id="PS50021">
    <property type="entry name" value="CH"/>
    <property type="match status" value="1"/>
</dbReference>